<reference evidence="2 3" key="1">
    <citation type="journal article" date="2017" name="Mol. Biol. Evol.">
        <title>The 4-celled Tetrabaena socialis nuclear genome reveals the essential components for genetic control of cell number at the origin of multicellularity in the volvocine lineage.</title>
        <authorList>
            <person name="Featherston J."/>
            <person name="Arakaki Y."/>
            <person name="Hanschen E.R."/>
            <person name="Ferris P.J."/>
            <person name="Michod R.E."/>
            <person name="Olson B.J.S.C."/>
            <person name="Nozaki H."/>
            <person name="Durand P.M."/>
        </authorList>
    </citation>
    <scope>NUCLEOTIDE SEQUENCE [LARGE SCALE GENOMIC DNA]</scope>
    <source>
        <strain evidence="2 3">NIES-571</strain>
    </source>
</reference>
<dbReference type="Gene3D" id="3.90.960.10">
    <property type="entry name" value="YbaK/aminoacyl-tRNA synthetase-associated domain"/>
    <property type="match status" value="1"/>
</dbReference>
<dbReference type="AlphaFoldDB" id="A0A2J8A3F8"/>
<dbReference type="GO" id="GO:0002161">
    <property type="term" value="F:aminoacyl-tRNA deacylase activity"/>
    <property type="evidence" value="ECO:0007669"/>
    <property type="project" value="InterPro"/>
</dbReference>
<accession>A0A2J8A3F8</accession>
<organism evidence="2 3">
    <name type="scientific">Tetrabaena socialis</name>
    <dbReference type="NCBI Taxonomy" id="47790"/>
    <lineage>
        <taxon>Eukaryota</taxon>
        <taxon>Viridiplantae</taxon>
        <taxon>Chlorophyta</taxon>
        <taxon>core chlorophytes</taxon>
        <taxon>Chlorophyceae</taxon>
        <taxon>CS clade</taxon>
        <taxon>Chlamydomonadales</taxon>
        <taxon>Tetrabaenaceae</taxon>
        <taxon>Tetrabaena</taxon>
    </lineage>
</organism>
<dbReference type="EMBL" id="PGGS01000200">
    <property type="protein sequence ID" value="PNH07059.1"/>
    <property type="molecule type" value="Genomic_DNA"/>
</dbReference>
<comment type="caution">
    <text evidence="2">The sequence shown here is derived from an EMBL/GenBank/DDBJ whole genome shotgun (WGS) entry which is preliminary data.</text>
</comment>
<proteinExistence type="predicted"/>
<dbReference type="Proteomes" id="UP000236333">
    <property type="component" value="Unassembled WGS sequence"/>
</dbReference>
<feature type="region of interest" description="Disordered" evidence="1">
    <location>
        <begin position="1"/>
        <end position="24"/>
    </location>
</feature>
<dbReference type="InterPro" id="IPR036754">
    <property type="entry name" value="YbaK/aa-tRNA-synt-asso_dom_sf"/>
</dbReference>
<dbReference type="PANTHER" id="PTHR30411">
    <property type="entry name" value="CYTOPLASMIC PROTEIN"/>
    <property type="match status" value="1"/>
</dbReference>
<gene>
    <name evidence="2" type="ORF">TSOC_006520</name>
</gene>
<dbReference type="OrthoDB" id="1058301at2759"/>
<evidence type="ECO:0000313" key="3">
    <source>
        <dbReference type="Proteomes" id="UP000236333"/>
    </source>
</evidence>
<dbReference type="PANTHER" id="PTHR30411:SF4">
    <property type="entry name" value="YBAK_AMINOACYL-TRNA SYNTHETASE-ASSOCIATED DOMAIN-CONTAINING PROTEIN"/>
    <property type="match status" value="1"/>
</dbReference>
<feature type="non-terminal residue" evidence="2">
    <location>
        <position position="1"/>
    </location>
</feature>
<name>A0A2J8A3F8_9CHLO</name>
<keyword evidence="3" id="KW-1185">Reference proteome</keyword>
<sequence>PAATAAAAAPPAPPSTLSVTPGAGPTQQRLEAELVSKGCVSTARFVRVPPDYYDQPLEFRRECLEAASVEHLCKAIVMENTRAHPSVVGWSDPAHSKYYVVMVQYSARFHADKLKAALMEVGGRRFGRQFYNMRLAPEELGMSVREFVQAYQPLILDCTYD</sequence>
<evidence type="ECO:0000313" key="2">
    <source>
        <dbReference type="EMBL" id="PNH07059.1"/>
    </source>
</evidence>
<feature type="compositionally biased region" description="Polar residues" evidence="1">
    <location>
        <begin position="15"/>
        <end position="24"/>
    </location>
</feature>
<protein>
    <submittedName>
        <fullName evidence="2">Uncharacterized protein</fullName>
    </submittedName>
</protein>
<evidence type="ECO:0000256" key="1">
    <source>
        <dbReference type="SAM" id="MobiDB-lite"/>
    </source>
</evidence>